<dbReference type="SUPFAM" id="SSF55729">
    <property type="entry name" value="Acyl-CoA N-acyltransferases (Nat)"/>
    <property type="match status" value="1"/>
</dbReference>
<dbReference type="EMBL" id="BOPB01000016">
    <property type="protein sequence ID" value="GIJ22697.1"/>
    <property type="molecule type" value="Genomic_DNA"/>
</dbReference>
<feature type="domain" description="N-acetyltransferase" evidence="1">
    <location>
        <begin position="119"/>
        <end position="244"/>
    </location>
</feature>
<dbReference type="InterPro" id="IPR000182">
    <property type="entry name" value="GNAT_dom"/>
</dbReference>
<organism evidence="2 3">
    <name type="scientific">Micromonospora lutea</name>
    <dbReference type="NCBI Taxonomy" id="419825"/>
    <lineage>
        <taxon>Bacteria</taxon>
        <taxon>Bacillati</taxon>
        <taxon>Actinomycetota</taxon>
        <taxon>Actinomycetes</taxon>
        <taxon>Micromonosporales</taxon>
        <taxon>Micromonosporaceae</taxon>
        <taxon>Micromonospora</taxon>
    </lineage>
</organism>
<dbReference type="InterPro" id="IPR013653">
    <property type="entry name" value="GCN5-like_dom"/>
</dbReference>
<sequence>MIIADEVLDGRDAVLAATGHHPFVRHSLPRHEPARGWRRADAVCWLLAGEIGPIGGVIGAPATAIDLVSELAAQRRFAAGRWVHLPRTDPAPIWPAVAEHEDWDFLWATGAPPRQPGQERVVRLTEADHPALDALIDEAFPTSTARPGNPQVLDWYGIRDGDELIACGADRTRGEVGFLAGLTVAPRHRGRGLGAALTAGMTRALLTRYDMVALGVYPSNTAAARLYRRLGYTGMFPLTSVRFA</sequence>
<gene>
    <name evidence="2" type="ORF">Vlu01_33210</name>
</gene>
<dbReference type="Proteomes" id="UP000643165">
    <property type="component" value="Unassembled WGS sequence"/>
</dbReference>
<proteinExistence type="predicted"/>
<evidence type="ECO:0000259" key="1">
    <source>
        <dbReference type="PROSITE" id="PS51186"/>
    </source>
</evidence>
<accession>A0ABQ4IXW0</accession>
<dbReference type="SUPFAM" id="SSF51971">
    <property type="entry name" value="Nucleotide-binding domain"/>
    <property type="match status" value="1"/>
</dbReference>
<reference evidence="2 3" key="1">
    <citation type="submission" date="2021-01" db="EMBL/GenBank/DDBJ databases">
        <title>Whole genome shotgun sequence of Verrucosispora lutea NBRC 106530.</title>
        <authorList>
            <person name="Komaki H."/>
            <person name="Tamura T."/>
        </authorList>
    </citation>
    <scope>NUCLEOTIDE SEQUENCE [LARGE SCALE GENOMIC DNA]</scope>
    <source>
        <strain evidence="2 3">NBRC 106530</strain>
    </source>
</reference>
<comment type="caution">
    <text evidence="2">The sequence shown here is derived from an EMBL/GenBank/DDBJ whole genome shotgun (WGS) entry which is preliminary data.</text>
</comment>
<name>A0ABQ4IXW0_9ACTN</name>
<dbReference type="CDD" id="cd04301">
    <property type="entry name" value="NAT_SF"/>
    <property type="match status" value="1"/>
</dbReference>
<evidence type="ECO:0000313" key="3">
    <source>
        <dbReference type="Proteomes" id="UP000643165"/>
    </source>
</evidence>
<protein>
    <recommendedName>
        <fullName evidence="1">N-acetyltransferase domain-containing protein</fullName>
    </recommendedName>
</protein>
<dbReference type="InterPro" id="IPR016181">
    <property type="entry name" value="Acyl_CoA_acyltransferase"/>
</dbReference>
<dbReference type="PROSITE" id="PS51186">
    <property type="entry name" value="GNAT"/>
    <property type="match status" value="1"/>
</dbReference>
<dbReference type="RefSeq" id="WP_204000205.1">
    <property type="nucleotide sequence ID" value="NZ_BOPB01000016.1"/>
</dbReference>
<dbReference type="Gene3D" id="3.40.630.30">
    <property type="match status" value="1"/>
</dbReference>
<keyword evidence="3" id="KW-1185">Reference proteome</keyword>
<evidence type="ECO:0000313" key="2">
    <source>
        <dbReference type="EMBL" id="GIJ22697.1"/>
    </source>
</evidence>
<dbReference type="Pfam" id="PF08445">
    <property type="entry name" value="FR47"/>
    <property type="match status" value="1"/>
</dbReference>